<evidence type="ECO:0000313" key="2">
    <source>
        <dbReference type="EMBL" id="MBW93646.1"/>
    </source>
</evidence>
<dbReference type="EMBL" id="GGEC01013163">
    <property type="protein sequence ID" value="MBW93646.1"/>
    <property type="molecule type" value="Transcribed_RNA"/>
</dbReference>
<feature type="region of interest" description="Disordered" evidence="1">
    <location>
        <begin position="55"/>
        <end position="81"/>
    </location>
</feature>
<evidence type="ECO:0000256" key="1">
    <source>
        <dbReference type="SAM" id="MobiDB-lite"/>
    </source>
</evidence>
<accession>A0A2P2JJJ2</accession>
<protein>
    <submittedName>
        <fullName evidence="2">ATP binding protein</fullName>
    </submittedName>
</protein>
<proteinExistence type="predicted"/>
<feature type="compositionally biased region" description="Polar residues" evidence="1">
    <location>
        <begin position="72"/>
        <end position="81"/>
    </location>
</feature>
<reference evidence="2" key="1">
    <citation type="submission" date="2018-02" db="EMBL/GenBank/DDBJ databases">
        <title>Rhizophora mucronata_Transcriptome.</title>
        <authorList>
            <person name="Meera S.P."/>
            <person name="Sreeshan A."/>
            <person name="Augustine A."/>
        </authorList>
    </citation>
    <scope>NUCLEOTIDE SEQUENCE</scope>
    <source>
        <tissue evidence="2">Leaf</tissue>
    </source>
</reference>
<name>A0A2P2JJJ2_RHIMU</name>
<feature type="compositionally biased region" description="Polar residues" evidence="1">
    <location>
        <begin position="56"/>
        <end position="65"/>
    </location>
</feature>
<organism evidence="2">
    <name type="scientific">Rhizophora mucronata</name>
    <name type="common">Asiatic mangrove</name>
    <dbReference type="NCBI Taxonomy" id="61149"/>
    <lineage>
        <taxon>Eukaryota</taxon>
        <taxon>Viridiplantae</taxon>
        <taxon>Streptophyta</taxon>
        <taxon>Embryophyta</taxon>
        <taxon>Tracheophyta</taxon>
        <taxon>Spermatophyta</taxon>
        <taxon>Magnoliopsida</taxon>
        <taxon>eudicotyledons</taxon>
        <taxon>Gunneridae</taxon>
        <taxon>Pentapetalae</taxon>
        <taxon>rosids</taxon>
        <taxon>fabids</taxon>
        <taxon>Malpighiales</taxon>
        <taxon>Rhizophoraceae</taxon>
        <taxon>Rhizophora</taxon>
    </lineage>
</organism>
<sequence length="81" mass="9787">MQRSPKSNCWLCPQASMSHRSSFWSSLLLRRHVSLNSRKSHRNRIKHGSWSLRMPNRSTQWNQQPWPLPQVRFSSSRSRWK</sequence>
<dbReference type="AlphaFoldDB" id="A0A2P2JJJ2"/>